<dbReference type="PANTHER" id="PTHR39069:SF8">
    <property type="entry name" value="FI17111P1"/>
    <property type="match status" value="1"/>
</dbReference>
<keyword evidence="1" id="KW-1133">Transmembrane helix</keyword>
<feature type="transmembrane region" description="Helical" evidence="1">
    <location>
        <begin position="223"/>
        <end position="246"/>
    </location>
</feature>
<dbReference type="InterPro" id="IPR006149">
    <property type="entry name" value="EB_dom"/>
</dbReference>
<evidence type="ECO:0000313" key="3">
    <source>
        <dbReference type="EMBL" id="CAD6994545.1"/>
    </source>
</evidence>
<evidence type="ECO:0000256" key="1">
    <source>
        <dbReference type="SAM" id="Phobius"/>
    </source>
</evidence>
<keyword evidence="1" id="KW-0812">Transmembrane</keyword>
<feature type="domain" description="EB" evidence="2">
    <location>
        <begin position="103"/>
        <end position="146"/>
    </location>
</feature>
<dbReference type="EMBL" id="GAMC01000425">
    <property type="protein sequence ID" value="JAC06131.1"/>
    <property type="molecule type" value="mRNA"/>
</dbReference>
<evidence type="ECO:0000259" key="2">
    <source>
        <dbReference type="Pfam" id="PF01683"/>
    </source>
</evidence>
<evidence type="ECO:0000313" key="4">
    <source>
        <dbReference type="EMBL" id="JAC06131.1"/>
    </source>
</evidence>
<reference evidence="4" key="2">
    <citation type="journal article" date="2014" name="BMC Genomics">
        <title>A genomic perspective to assessing quality of mass-reared SIT flies used in Mediterranean fruit fly (Ceratitis capitata) eradication in California.</title>
        <authorList>
            <person name="Calla B."/>
            <person name="Hall B."/>
            <person name="Hou S."/>
            <person name="Geib S.M."/>
        </authorList>
    </citation>
    <scope>NUCLEOTIDE SEQUENCE</scope>
</reference>
<accession>W8BXM2</accession>
<dbReference type="EMBL" id="CAJHJT010000001">
    <property type="protein sequence ID" value="CAD6994545.1"/>
    <property type="molecule type" value="Genomic_DNA"/>
</dbReference>
<protein>
    <submittedName>
        <fullName evidence="3">(Mediterranean fruit fly) hypothetical protein</fullName>
    </submittedName>
</protein>
<dbReference type="Gene3D" id="2.170.300.10">
    <property type="entry name" value="Tie2 ligand-binding domain superfamily"/>
    <property type="match status" value="1"/>
</dbReference>
<reference evidence="4" key="1">
    <citation type="submission" date="2013-07" db="EMBL/GenBank/DDBJ databases">
        <authorList>
            <person name="Geib S."/>
        </authorList>
    </citation>
    <scope>NUCLEOTIDE SEQUENCE</scope>
</reference>
<evidence type="ECO:0000313" key="5">
    <source>
        <dbReference type="Proteomes" id="UP000606786"/>
    </source>
</evidence>
<dbReference type="Pfam" id="PF01683">
    <property type="entry name" value="EB"/>
    <property type="match status" value="1"/>
</dbReference>
<reference evidence="3" key="3">
    <citation type="submission" date="2020-11" db="EMBL/GenBank/DDBJ databases">
        <authorList>
            <person name="Whitehead M."/>
        </authorList>
    </citation>
    <scope>NUCLEOTIDE SEQUENCE</scope>
    <source>
        <strain evidence="3">EGII</strain>
    </source>
</reference>
<dbReference type="Proteomes" id="UP000606786">
    <property type="component" value="Unassembled WGS sequence"/>
</dbReference>
<sequence>MQEKCSILYIDFLFNFFFIEYVPLDGVCETDEQCLASTFFSHCNVTCTCDDGYRKFERTNSCLAQTKLKAKCNESIGCDQHQVCQPDIGECVCEQGYVSQNNSENCLPARNLDESCSATAQCQAVVGPGGICANGTCECKEGYLVVMKKSAAHNGIVIMRNICELIVQLGAYCTLDEHCQNGGVQDQGDPMRCDHGECVCRYGVKNQMPCSTSAGIGVLMHKFAFGIMLIMITLAIQTVNGVSFQINNL</sequence>
<dbReference type="PANTHER" id="PTHR39069">
    <property type="entry name" value="ECDYSONE-INDUCIBLE GENE E1, ISOFORM A"/>
    <property type="match status" value="1"/>
</dbReference>
<dbReference type="OrthoDB" id="5912242at2759"/>
<organism evidence="4">
    <name type="scientific">Ceratitis capitata</name>
    <name type="common">Mediterranean fruit fly</name>
    <name type="synonym">Tephritis capitata</name>
    <dbReference type="NCBI Taxonomy" id="7213"/>
    <lineage>
        <taxon>Eukaryota</taxon>
        <taxon>Metazoa</taxon>
        <taxon>Ecdysozoa</taxon>
        <taxon>Arthropoda</taxon>
        <taxon>Hexapoda</taxon>
        <taxon>Insecta</taxon>
        <taxon>Pterygota</taxon>
        <taxon>Neoptera</taxon>
        <taxon>Endopterygota</taxon>
        <taxon>Diptera</taxon>
        <taxon>Brachycera</taxon>
        <taxon>Muscomorpha</taxon>
        <taxon>Tephritoidea</taxon>
        <taxon>Tephritidae</taxon>
        <taxon>Ceratitis</taxon>
        <taxon>Ceratitis</taxon>
    </lineage>
</organism>
<keyword evidence="1" id="KW-0472">Membrane</keyword>
<proteinExistence type="evidence at transcript level"/>
<keyword evidence="5" id="KW-1185">Reference proteome</keyword>
<name>W8BXM2_CERCA</name>
<gene>
    <name evidence="3" type="ORF">CCAP1982_LOCUS3285</name>
</gene>
<dbReference type="AlphaFoldDB" id="W8BXM2"/>